<dbReference type="Pfam" id="PF13304">
    <property type="entry name" value="AAA_21"/>
    <property type="match status" value="1"/>
</dbReference>
<dbReference type="GO" id="GO:0016887">
    <property type="term" value="F:ATP hydrolysis activity"/>
    <property type="evidence" value="ECO:0007669"/>
    <property type="project" value="InterPro"/>
</dbReference>
<dbReference type="InterPro" id="IPR003959">
    <property type="entry name" value="ATPase_AAA_core"/>
</dbReference>
<dbReference type="OrthoDB" id="9816506at2"/>
<sequence length="482" mass="53217">MNALSKEMRLLAKSWTNSVEWPKRLEWLEISGIRGWTGQRVEFAFPITAICGENGMGKSTVLQAAVSSYRSKSGAETYFASQFFPDTAWEKIKDASIKYSVREGTHVTEGRVRKPTSRWLGNRDRRMRTVRYLDLRRTQPFVAQRGYQKLVKNGVSEAGSSAFEGTTVARLSSILGRTYSVAKRSWTNVDHKLMMSVLQDQNAAYSGFHQGAGEVTVAELLTLDFPEHSLVAIDEVETSLHPRAQRRLIRDLAEVARLRHVQVLLTTHSPYIVEELPPEARLYVAGGSAGRSVIRGISADFALTKMDEDAHPEGEIFVEDAEGERLVREALVIEDEDLARRVQIVKAGASSVVKALGIMVKKKSFPRPCAAIVDGDVGAADGCIVLPGGDAPERVVFAGLKQIGFPDVAMAVGRSHSELVDALENAMTLPDHHDWLQSAGDTVLLGKMELWNAMVRVWLKKCVPAADRAQLVQAIQDTLQLP</sequence>
<organism evidence="3 4">
    <name type="scientific">Sandaracinus amylolyticus</name>
    <dbReference type="NCBI Taxonomy" id="927083"/>
    <lineage>
        <taxon>Bacteria</taxon>
        <taxon>Pseudomonadati</taxon>
        <taxon>Myxococcota</taxon>
        <taxon>Polyangia</taxon>
        <taxon>Polyangiales</taxon>
        <taxon>Sandaracinaceae</taxon>
        <taxon>Sandaracinus</taxon>
    </lineage>
</organism>
<dbReference type="GO" id="GO:0006302">
    <property type="term" value="P:double-strand break repair"/>
    <property type="evidence" value="ECO:0007669"/>
    <property type="project" value="InterPro"/>
</dbReference>
<dbReference type="InterPro" id="IPR038729">
    <property type="entry name" value="Rad50/SbcC_AAA"/>
</dbReference>
<gene>
    <name evidence="3" type="ORF">DB32_006125</name>
</gene>
<dbReference type="InterPro" id="IPR051396">
    <property type="entry name" value="Bact_Antivir_Def_Nuclease"/>
</dbReference>
<dbReference type="InterPro" id="IPR027417">
    <property type="entry name" value="P-loop_NTPase"/>
</dbReference>
<proteinExistence type="predicted"/>
<evidence type="ECO:0000259" key="1">
    <source>
        <dbReference type="Pfam" id="PF13304"/>
    </source>
</evidence>
<dbReference type="KEGG" id="samy:DB32_006125"/>
<feature type="domain" description="Rad50/SbcC-type AAA" evidence="2">
    <location>
        <begin position="28"/>
        <end position="64"/>
    </location>
</feature>
<reference evidence="3 4" key="1">
    <citation type="submission" date="2015-03" db="EMBL/GenBank/DDBJ databases">
        <title>Genome assembly of Sandaracinus amylolyticus DSM 53668.</title>
        <authorList>
            <person name="Sharma G."/>
            <person name="Subramanian S."/>
        </authorList>
    </citation>
    <scope>NUCLEOTIDE SEQUENCE [LARGE SCALE GENOMIC DNA]</scope>
    <source>
        <strain evidence="3 4">DSM 53668</strain>
    </source>
</reference>
<dbReference type="GO" id="GO:0005524">
    <property type="term" value="F:ATP binding"/>
    <property type="evidence" value="ECO:0007669"/>
    <property type="project" value="InterPro"/>
</dbReference>
<dbReference type="Gene3D" id="3.40.50.300">
    <property type="entry name" value="P-loop containing nucleotide triphosphate hydrolases"/>
    <property type="match status" value="2"/>
</dbReference>
<dbReference type="RefSeq" id="WP_157069550.1">
    <property type="nucleotide sequence ID" value="NZ_CP011125.1"/>
</dbReference>
<dbReference type="EMBL" id="CP011125">
    <property type="protein sequence ID" value="AKF08976.1"/>
    <property type="molecule type" value="Genomic_DNA"/>
</dbReference>
<dbReference type="Proteomes" id="UP000034883">
    <property type="component" value="Chromosome"/>
</dbReference>
<dbReference type="AlphaFoldDB" id="A0A0F6YKM7"/>
<evidence type="ECO:0000313" key="4">
    <source>
        <dbReference type="Proteomes" id="UP000034883"/>
    </source>
</evidence>
<evidence type="ECO:0008006" key="5">
    <source>
        <dbReference type="Google" id="ProtNLM"/>
    </source>
</evidence>
<evidence type="ECO:0000313" key="3">
    <source>
        <dbReference type="EMBL" id="AKF08976.1"/>
    </source>
</evidence>
<dbReference type="PANTHER" id="PTHR43581:SF2">
    <property type="entry name" value="EXCINUCLEASE ATPASE SUBUNIT"/>
    <property type="match status" value="1"/>
</dbReference>
<dbReference type="PANTHER" id="PTHR43581">
    <property type="entry name" value="ATP/GTP PHOSPHATASE"/>
    <property type="match status" value="1"/>
</dbReference>
<name>A0A0F6YKM7_9BACT</name>
<feature type="domain" description="ATPase AAA-type core" evidence="1">
    <location>
        <begin position="225"/>
        <end position="274"/>
    </location>
</feature>
<keyword evidence="4" id="KW-1185">Reference proteome</keyword>
<dbReference type="Pfam" id="PF13476">
    <property type="entry name" value="AAA_23"/>
    <property type="match status" value="1"/>
</dbReference>
<dbReference type="SUPFAM" id="SSF52540">
    <property type="entry name" value="P-loop containing nucleoside triphosphate hydrolases"/>
    <property type="match status" value="1"/>
</dbReference>
<accession>A0A0F6YKM7</accession>
<evidence type="ECO:0000259" key="2">
    <source>
        <dbReference type="Pfam" id="PF13476"/>
    </source>
</evidence>
<protein>
    <recommendedName>
        <fullName evidence="5">AAA+ ATPase domain-containing protein</fullName>
    </recommendedName>
</protein>